<dbReference type="OrthoDB" id="3797628at2759"/>
<organism evidence="3">
    <name type="scientific">Vairimorpha ceranae (strain BRL01)</name>
    <name type="common">Microsporidian parasite</name>
    <name type="synonym">Nosema ceranae</name>
    <dbReference type="NCBI Taxonomy" id="578460"/>
    <lineage>
        <taxon>Eukaryota</taxon>
        <taxon>Fungi</taxon>
        <taxon>Fungi incertae sedis</taxon>
        <taxon>Microsporidia</taxon>
        <taxon>Nosematidae</taxon>
        <taxon>Vairimorpha</taxon>
    </lineage>
</organism>
<dbReference type="GO" id="GO:0005643">
    <property type="term" value="C:nuclear pore"/>
    <property type="evidence" value="ECO:0007669"/>
    <property type="project" value="InterPro"/>
</dbReference>
<dbReference type="Proteomes" id="UP000009082">
    <property type="component" value="Unassembled WGS sequence"/>
</dbReference>
<evidence type="ECO:0000259" key="1">
    <source>
        <dbReference type="PROSITE" id="PS51434"/>
    </source>
</evidence>
<protein>
    <recommendedName>
        <fullName evidence="1">Peptidase S59 domain-containing protein</fullName>
    </recommendedName>
</protein>
<accession>C4VB40</accession>
<dbReference type="STRING" id="578460.C4VB40"/>
<dbReference type="HOGENOM" id="CLU_1911625_0_0_1"/>
<dbReference type="GO" id="GO:0017056">
    <property type="term" value="F:structural constituent of nuclear pore"/>
    <property type="evidence" value="ECO:0007669"/>
    <property type="project" value="InterPro"/>
</dbReference>
<dbReference type="EMBL" id="ACOL01000377">
    <property type="protein sequence ID" value="EEQ81563.1"/>
    <property type="molecule type" value="Genomic_DNA"/>
</dbReference>
<gene>
    <name evidence="2" type="ORF">NCER_101958</name>
</gene>
<dbReference type="InParanoid" id="C4VB40"/>
<sequence length="121" mass="13826">MNRINNMTLYFPGKGTIEFLEPVNVADLTVENVNKKILFAKNHVYVTDKTGSGLNVSARVTIEKMYPVSKTDNTLIIGKADSYPQKGIQDRFIYELKNDDTKKFVDYDCTKGTYVYTVNHF</sequence>
<evidence type="ECO:0000313" key="2">
    <source>
        <dbReference type="EMBL" id="EEQ81563.1"/>
    </source>
</evidence>
<dbReference type="InterPro" id="IPR007230">
    <property type="entry name" value="Nup98_auto-Pept-S59_dom"/>
</dbReference>
<reference evidence="3" key="1">
    <citation type="journal article" date="2009" name="PLoS Pathog.">
        <title>Genomic analyses of the microsporidian Nosema ceranae, an emergent pathogen of honey bees.</title>
        <authorList>
            <person name="Cornman R.S."/>
            <person name="Chen Y.P."/>
            <person name="Schatz M.C."/>
            <person name="Street C."/>
            <person name="Zhao Y."/>
            <person name="Desany B."/>
            <person name="Egholm M."/>
            <person name="Hutchison S."/>
            <person name="Pettis J.S."/>
            <person name="Lipkin W.I."/>
            <person name="Evans J.D."/>
        </authorList>
    </citation>
    <scope>NUCLEOTIDE SEQUENCE [LARGE SCALE GENOMIC DNA]</scope>
    <source>
        <strain evidence="3">BRL01</strain>
    </source>
</reference>
<dbReference type="OMA" id="RINNMTL"/>
<dbReference type="InterPro" id="IPR036903">
    <property type="entry name" value="Nup98_auto-Pept-S59_dom_sf"/>
</dbReference>
<dbReference type="Pfam" id="PF04096">
    <property type="entry name" value="Nucleoporin2"/>
    <property type="match status" value="1"/>
</dbReference>
<dbReference type="SUPFAM" id="SSF82215">
    <property type="entry name" value="C-terminal autoproteolytic domain of nucleoporin nup98"/>
    <property type="match status" value="1"/>
</dbReference>
<dbReference type="KEGG" id="nce:NCER_101958"/>
<feature type="domain" description="Peptidase S59" evidence="1">
    <location>
        <begin position="1"/>
        <end position="121"/>
    </location>
</feature>
<dbReference type="AlphaFoldDB" id="C4VB40"/>
<evidence type="ECO:0000313" key="3">
    <source>
        <dbReference type="Proteomes" id="UP000009082"/>
    </source>
</evidence>
<dbReference type="Gene3D" id="3.30.1610.10">
    <property type="entry name" value="Peptidase S59, nucleoporin"/>
    <property type="match status" value="1"/>
</dbReference>
<dbReference type="PROSITE" id="PS51434">
    <property type="entry name" value="NUP_C"/>
    <property type="match status" value="1"/>
</dbReference>
<name>C4VB40_VAIC1</name>
<dbReference type="VEuPathDB" id="MicrosporidiaDB:NCER_101958"/>
<proteinExistence type="predicted"/>